<organism evidence="3 4">
    <name type="scientific">Helobdella robusta</name>
    <name type="common">Californian leech</name>
    <dbReference type="NCBI Taxonomy" id="6412"/>
    <lineage>
        <taxon>Eukaryota</taxon>
        <taxon>Metazoa</taxon>
        <taxon>Spiralia</taxon>
        <taxon>Lophotrochozoa</taxon>
        <taxon>Annelida</taxon>
        <taxon>Clitellata</taxon>
        <taxon>Hirudinea</taxon>
        <taxon>Rhynchobdellida</taxon>
        <taxon>Glossiphoniidae</taxon>
        <taxon>Helobdella</taxon>
    </lineage>
</organism>
<dbReference type="CTD" id="20199092"/>
<dbReference type="KEGG" id="hro:HELRODRAFT_161245"/>
<protein>
    <submittedName>
        <fullName evidence="2 3">Uncharacterized protein</fullName>
    </submittedName>
</protein>
<dbReference type="Proteomes" id="UP000015101">
    <property type="component" value="Unassembled WGS sequence"/>
</dbReference>
<reference evidence="3" key="3">
    <citation type="submission" date="2015-06" db="UniProtKB">
        <authorList>
            <consortium name="EnsemblMetazoa"/>
        </authorList>
    </citation>
    <scope>IDENTIFICATION</scope>
</reference>
<sequence length="572" mass="63552">MGQQGSHNGADHPLKSAQGSSDLLDSSFGSQSQHKIKIFKNLRNKNKSTSSAGSKHSKKLNNNHHLNYNGNNALTSSPIIKKCVAENINAIDVHSVLNDESLLHNVTDSLNSSTSNSEQESSELNDSNKFMCNAETFSNISDGGKCIFDQERPQILSAGNVEIDLVDKDGKVSPGDEMYVDAKDQQSPNIESTFFSASENRSSSEISLCDRPTATLSSTTLIQAEDLDKNCSMPMASSMNSDVTLPEIVGQSFQSLKIEHKCVETKPYIVTSRLLSVSGIESNSKNSSFISHKAQEVIKDHGDFKSCSKKNKCLTNMSGLINSKFGFSLESGMEVAADYKSYNSVLHHENIVKNSNVIYNSLKQSHKNEICHGEDDTNLETVLNETDKCNSVKDGTIKNDYAFNQKRFRYNSESSNLSESCSSFKKSDRHAKAKCSTNSLSQVLLEEIIQYPRMVPEKLDFKQLEKFEGQMLISWLCSCFQDSVHYAFLKLLSLQELKLLVVQFCTHLLAAGVIRKLDNFSVPYETFRTTFSPKSGVAVWLPMMKPKYPSRSLFCRILRAIVTSVIISNLFG</sequence>
<proteinExistence type="predicted"/>
<name>T1ER92_HELRO</name>
<gene>
    <name evidence="3" type="primary">20199092</name>
    <name evidence="2" type="ORF">HELRODRAFT_161245</name>
</gene>
<evidence type="ECO:0000313" key="4">
    <source>
        <dbReference type="Proteomes" id="UP000015101"/>
    </source>
</evidence>
<dbReference type="RefSeq" id="XP_009019430.1">
    <property type="nucleotide sequence ID" value="XM_009021182.1"/>
</dbReference>
<dbReference type="EnsemblMetazoa" id="HelroT161245">
    <property type="protein sequence ID" value="HelroP161245"/>
    <property type="gene ID" value="HelroG161245"/>
</dbReference>
<evidence type="ECO:0000256" key="1">
    <source>
        <dbReference type="SAM" id="MobiDB-lite"/>
    </source>
</evidence>
<evidence type="ECO:0000313" key="2">
    <source>
        <dbReference type="EMBL" id="ESO02022.1"/>
    </source>
</evidence>
<dbReference type="AlphaFoldDB" id="T1ER92"/>
<reference evidence="2 4" key="2">
    <citation type="journal article" date="2013" name="Nature">
        <title>Insights into bilaterian evolution from three spiralian genomes.</title>
        <authorList>
            <person name="Simakov O."/>
            <person name="Marletaz F."/>
            <person name="Cho S.J."/>
            <person name="Edsinger-Gonzales E."/>
            <person name="Havlak P."/>
            <person name="Hellsten U."/>
            <person name="Kuo D.H."/>
            <person name="Larsson T."/>
            <person name="Lv J."/>
            <person name="Arendt D."/>
            <person name="Savage R."/>
            <person name="Osoegawa K."/>
            <person name="de Jong P."/>
            <person name="Grimwood J."/>
            <person name="Chapman J.A."/>
            <person name="Shapiro H."/>
            <person name="Aerts A."/>
            <person name="Otillar R.P."/>
            <person name="Terry A.Y."/>
            <person name="Boore J.L."/>
            <person name="Grigoriev I.V."/>
            <person name="Lindberg D.R."/>
            <person name="Seaver E.C."/>
            <person name="Weisblat D.A."/>
            <person name="Putnam N.H."/>
            <person name="Rokhsar D.S."/>
        </authorList>
    </citation>
    <scope>NUCLEOTIDE SEQUENCE</scope>
</reference>
<dbReference type="InParanoid" id="T1ER92"/>
<dbReference type="GeneID" id="20199092"/>
<feature type="compositionally biased region" description="Low complexity" evidence="1">
    <location>
        <begin position="18"/>
        <end position="32"/>
    </location>
</feature>
<dbReference type="EMBL" id="AMQM01000775">
    <property type="status" value="NOT_ANNOTATED_CDS"/>
    <property type="molecule type" value="Genomic_DNA"/>
</dbReference>
<dbReference type="OrthoDB" id="427644at2759"/>
<dbReference type="EMBL" id="KB096742">
    <property type="protein sequence ID" value="ESO02022.1"/>
    <property type="molecule type" value="Genomic_DNA"/>
</dbReference>
<keyword evidence="4" id="KW-1185">Reference proteome</keyword>
<evidence type="ECO:0000313" key="3">
    <source>
        <dbReference type="EnsemblMetazoa" id="HelroP161245"/>
    </source>
</evidence>
<feature type="region of interest" description="Disordered" evidence="1">
    <location>
        <begin position="1"/>
        <end position="69"/>
    </location>
</feature>
<dbReference type="STRING" id="6412.T1ER92"/>
<feature type="compositionally biased region" description="Basic residues" evidence="1">
    <location>
        <begin position="34"/>
        <end position="46"/>
    </location>
</feature>
<accession>T1ER92</accession>
<dbReference type="HOGENOM" id="CLU_476742_0_0_1"/>
<reference evidence="4" key="1">
    <citation type="submission" date="2012-12" db="EMBL/GenBank/DDBJ databases">
        <authorList>
            <person name="Hellsten U."/>
            <person name="Grimwood J."/>
            <person name="Chapman J.A."/>
            <person name="Shapiro H."/>
            <person name="Aerts A."/>
            <person name="Otillar R.P."/>
            <person name="Terry A.Y."/>
            <person name="Boore J.L."/>
            <person name="Simakov O."/>
            <person name="Marletaz F."/>
            <person name="Cho S.-J."/>
            <person name="Edsinger-Gonzales E."/>
            <person name="Havlak P."/>
            <person name="Kuo D.-H."/>
            <person name="Larsson T."/>
            <person name="Lv J."/>
            <person name="Arendt D."/>
            <person name="Savage R."/>
            <person name="Osoegawa K."/>
            <person name="de Jong P."/>
            <person name="Lindberg D.R."/>
            <person name="Seaver E.C."/>
            <person name="Weisblat D.A."/>
            <person name="Putnam N.H."/>
            <person name="Grigoriev I.V."/>
            <person name="Rokhsar D.S."/>
        </authorList>
    </citation>
    <scope>NUCLEOTIDE SEQUENCE</scope>
</reference>